<dbReference type="EMBL" id="DSEC01000522">
    <property type="protein sequence ID" value="HER44246.1"/>
    <property type="molecule type" value="Genomic_DNA"/>
</dbReference>
<dbReference type="InterPro" id="IPR001453">
    <property type="entry name" value="MoaB/Mog_dom"/>
</dbReference>
<sequence length="155" mass="16802">MRILVLTISDRAFRGVYEDRSGPAVEEALRAGIAGVEVERLVVPDEEARIEQAFEAHLDRDVILTTGGSGIGPRDATPDVTARFCDALIPGIAEHLRRESYRETPYALLSRAVAGRKGRTIIVNMPGSTKGARFCAELLAPILPHAVAMMRGEGH</sequence>
<evidence type="ECO:0000256" key="2">
    <source>
        <dbReference type="ARBA" id="ARBA00023150"/>
    </source>
</evidence>
<dbReference type="SUPFAM" id="SSF53218">
    <property type="entry name" value="Molybdenum cofactor biosynthesis proteins"/>
    <property type="match status" value="1"/>
</dbReference>
<keyword evidence="2" id="KW-0501">Molybdenum cofactor biosynthesis</keyword>
<dbReference type="CDD" id="cd00886">
    <property type="entry name" value="MogA_MoaB"/>
    <property type="match status" value="1"/>
</dbReference>
<feature type="domain" description="MoaB/Mog" evidence="3">
    <location>
        <begin position="4"/>
        <end position="146"/>
    </location>
</feature>
<organism evidence="4">
    <name type="scientific">Eiseniibacteriota bacterium</name>
    <dbReference type="NCBI Taxonomy" id="2212470"/>
    <lineage>
        <taxon>Bacteria</taxon>
        <taxon>Candidatus Eiseniibacteriota</taxon>
    </lineage>
</organism>
<name>A0A7V2AVY4_UNCEI</name>
<comment type="caution">
    <text evidence="4">The sequence shown here is derived from an EMBL/GenBank/DDBJ whole genome shotgun (WGS) entry which is preliminary data.</text>
</comment>
<reference evidence="4" key="1">
    <citation type="journal article" date="2020" name="mSystems">
        <title>Genome- and Community-Level Interaction Insights into Carbon Utilization and Element Cycling Functions of Hydrothermarchaeota in Hydrothermal Sediment.</title>
        <authorList>
            <person name="Zhou Z."/>
            <person name="Liu Y."/>
            <person name="Xu W."/>
            <person name="Pan J."/>
            <person name="Luo Z.H."/>
            <person name="Li M."/>
        </authorList>
    </citation>
    <scope>NUCLEOTIDE SEQUENCE [LARGE SCALE GENOMIC DNA]</scope>
    <source>
        <strain evidence="4">SpSt-1233</strain>
    </source>
</reference>
<evidence type="ECO:0000313" key="4">
    <source>
        <dbReference type="EMBL" id="HER44246.1"/>
    </source>
</evidence>
<dbReference type="Pfam" id="PF00994">
    <property type="entry name" value="MoCF_biosynth"/>
    <property type="match status" value="1"/>
</dbReference>
<comment type="pathway">
    <text evidence="1">Cofactor biosynthesis; molybdopterin biosynthesis.</text>
</comment>
<dbReference type="AlphaFoldDB" id="A0A7V2AVY4"/>
<protein>
    <submittedName>
        <fullName evidence="4">MogA/MoaB family molybdenum cofactor biosynthesis protein</fullName>
    </submittedName>
</protein>
<dbReference type="Proteomes" id="UP000886069">
    <property type="component" value="Unassembled WGS sequence"/>
</dbReference>
<dbReference type="InterPro" id="IPR051920">
    <property type="entry name" value="MPT_Adenylyltrnsfr/MoaC-Rel"/>
</dbReference>
<evidence type="ECO:0000256" key="1">
    <source>
        <dbReference type="ARBA" id="ARBA00005046"/>
    </source>
</evidence>
<dbReference type="Gene3D" id="3.40.980.10">
    <property type="entry name" value="MoaB/Mog-like domain"/>
    <property type="match status" value="1"/>
</dbReference>
<dbReference type="InterPro" id="IPR036425">
    <property type="entry name" value="MoaB/Mog-like_dom_sf"/>
</dbReference>
<dbReference type="PANTHER" id="PTHR43764">
    <property type="entry name" value="MOLYBDENUM COFACTOR BIOSYNTHESIS"/>
    <property type="match status" value="1"/>
</dbReference>
<dbReference type="NCBIfam" id="TIGR00177">
    <property type="entry name" value="molyb_syn"/>
    <property type="match status" value="1"/>
</dbReference>
<gene>
    <name evidence="4" type="ORF">ENO08_07295</name>
</gene>
<accession>A0A7V2AVY4</accession>
<dbReference type="SMART" id="SM00852">
    <property type="entry name" value="MoCF_biosynth"/>
    <property type="match status" value="1"/>
</dbReference>
<dbReference type="GO" id="GO:0006777">
    <property type="term" value="P:Mo-molybdopterin cofactor biosynthetic process"/>
    <property type="evidence" value="ECO:0007669"/>
    <property type="project" value="UniProtKB-KW"/>
</dbReference>
<proteinExistence type="predicted"/>
<evidence type="ECO:0000259" key="3">
    <source>
        <dbReference type="SMART" id="SM00852"/>
    </source>
</evidence>
<dbReference type="PANTHER" id="PTHR43764:SF1">
    <property type="entry name" value="MOLYBDOPTERIN MOLYBDOTRANSFERASE"/>
    <property type="match status" value="1"/>
</dbReference>